<evidence type="ECO:0000256" key="1">
    <source>
        <dbReference type="ARBA" id="ARBA00010641"/>
    </source>
</evidence>
<feature type="domain" description="RNA polymerase sigma factor 70 region 4 type 2" evidence="7">
    <location>
        <begin position="106"/>
        <end position="156"/>
    </location>
</feature>
<dbReference type="NCBIfam" id="TIGR02937">
    <property type="entry name" value="sigma70-ECF"/>
    <property type="match status" value="1"/>
</dbReference>
<sequence length="175" mass="20039">MRRGESDDPFEEFVANRFTALYRYAYVLTGNQHDAEDLVQEALTRTGVAWNRVRRKDDPEGYVRTTMARIMANKWRRPKLEHLVEDVPENAAEDPELGRITEMDGLDAALASLPRRMRAVLVLRYFEQLSEEETAQVLGCSKGTVKSQASRAMAKLRANMLPQEPALQEDRRGRS</sequence>
<evidence type="ECO:0000313" key="9">
    <source>
        <dbReference type="Proteomes" id="UP001501237"/>
    </source>
</evidence>
<reference evidence="9" key="1">
    <citation type="journal article" date="2019" name="Int. J. Syst. Evol. Microbiol.">
        <title>The Global Catalogue of Microorganisms (GCM) 10K type strain sequencing project: providing services to taxonomists for standard genome sequencing and annotation.</title>
        <authorList>
            <consortium name="The Broad Institute Genomics Platform"/>
            <consortium name="The Broad Institute Genome Sequencing Center for Infectious Disease"/>
            <person name="Wu L."/>
            <person name="Ma J."/>
        </authorList>
    </citation>
    <scope>NUCLEOTIDE SEQUENCE [LARGE SCALE GENOMIC DNA]</scope>
    <source>
        <strain evidence="9">JCM 9377</strain>
    </source>
</reference>
<evidence type="ECO:0000313" key="8">
    <source>
        <dbReference type="EMBL" id="GAA3240360.1"/>
    </source>
</evidence>
<dbReference type="Gene3D" id="1.10.1740.10">
    <property type="match status" value="1"/>
</dbReference>
<dbReference type="InterPro" id="IPR036388">
    <property type="entry name" value="WH-like_DNA-bd_sf"/>
</dbReference>
<dbReference type="Pfam" id="PF08281">
    <property type="entry name" value="Sigma70_r4_2"/>
    <property type="match status" value="1"/>
</dbReference>
<evidence type="ECO:0000256" key="3">
    <source>
        <dbReference type="ARBA" id="ARBA00023082"/>
    </source>
</evidence>
<protein>
    <submittedName>
        <fullName evidence="8">SigE family RNA polymerase sigma factor</fullName>
    </submittedName>
</protein>
<dbReference type="RefSeq" id="WP_344838916.1">
    <property type="nucleotide sequence ID" value="NZ_BAAAUV010000041.1"/>
</dbReference>
<dbReference type="SUPFAM" id="SSF88946">
    <property type="entry name" value="Sigma2 domain of RNA polymerase sigma factors"/>
    <property type="match status" value="1"/>
</dbReference>
<dbReference type="InterPro" id="IPR013324">
    <property type="entry name" value="RNA_pol_sigma_r3/r4-like"/>
</dbReference>
<name>A0ABP6QR18_9ACTN</name>
<dbReference type="InterPro" id="IPR014284">
    <property type="entry name" value="RNA_pol_sigma-70_dom"/>
</dbReference>
<dbReference type="InterPro" id="IPR014325">
    <property type="entry name" value="RNA_pol_sigma-E_actinobac"/>
</dbReference>
<keyword evidence="9" id="KW-1185">Reference proteome</keyword>
<dbReference type="NCBIfam" id="TIGR02983">
    <property type="entry name" value="SigE-fam_strep"/>
    <property type="match status" value="1"/>
</dbReference>
<dbReference type="EMBL" id="BAAAUV010000041">
    <property type="protein sequence ID" value="GAA3240360.1"/>
    <property type="molecule type" value="Genomic_DNA"/>
</dbReference>
<dbReference type="Gene3D" id="1.10.10.10">
    <property type="entry name" value="Winged helix-like DNA-binding domain superfamily/Winged helix DNA-binding domain"/>
    <property type="match status" value="1"/>
</dbReference>
<keyword evidence="4" id="KW-0238">DNA-binding</keyword>
<dbReference type="Pfam" id="PF04542">
    <property type="entry name" value="Sigma70_r2"/>
    <property type="match status" value="1"/>
</dbReference>
<feature type="domain" description="RNA polymerase sigma-70 region 2" evidence="6">
    <location>
        <begin position="20"/>
        <end position="77"/>
    </location>
</feature>
<keyword evidence="5" id="KW-0804">Transcription</keyword>
<dbReference type="InterPro" id="IPR039425">
    <property type="entry name" value="RNA_pol_sigma-70-like"/>
</dbReference>
<accession>A0ABP6QR18</accession>
<keyword evidence="3" id="KW-0731">Sigma factor</keyword>
<dbReference type="InterPro" id="IPR013325">
    <property type="entry name" value="RNA_pol_sigma_r2"/>
</dbReference>
<dbReference type="SUPFAM" id="SSF88659">
    <property type="entry name" value="Sigma3 and sigma4 domains of RNA polymerase sigma factors"/>
    <property type="match status" value="1"/>
</dbReference>
<comment type="similarity">
    <text evidence="1">Belongs to the sigma-70 factor family. ECF subfamily.</text>
</comment>
<dbReference type="InterPro" id="IPR013249">
    <property type="entry name" value="RNA_pol_sigma70_r4_t2"/>
</dbReference>
<evidence type="ECO:0000256" key="5">
    <source>
        <dbReference type="ARBA" id="ARBA00023163"/>
    </source>
</evidence>
<dbReference type="PANTHER" id="PTHR43133:SF50">
    <property type="entry name" value="ECF RNA POLYMERASE SIGMA FACTOR SIGM"/>
    <property type="match status" value="1"/>
</dbReference>
<comment type="caution">
    <text evidence="8">The sequence shown here is derived from an EMBL/GenBank/DDBJ whole genome shotgun (WGS) entry which is preliminary data.</text>
</comment>
<dbReference type="PANTHER" id="PTHR43133">
    <property type="entry name" value="RNA POLYMERASE ECF-TYPE SIGMA FACTO"/>
    <property type="match status" value="1"/>
</dbReference>
<organism evidence="8 9">
    <name type="scientific">Actinocorallia longicatena</name>
    <dbReference type="NCBI Taxonomy" id="111803"/>
    <lineage>
        <taxon>Bacteria</taxon>
        <taxon>Bacillati</taxon>
        <taxon>Actinomycetota</taxon>
        <taxon>Actinomycetes</taxon>
        <taxon>Streptosporangiales</taxon>
        <taxon>Thermomonosporaceae</taxon>
        <taxon>Actinocorallia</taxon>
    </lineage>
</organism>
<proteinExistence type="inferred from homology"/>
<evidence type="ECO:0000256" key="4">
    <source>
        <dbReference type="ARBA" id="ARBA00023125"/>
    </source>
</evidence>
<gene>
    <name evidence="8" type="ORF">GCM10010468_77000</name>
</gene>
<keyword evidence="2" id="KW-0805">Transcription regulation</keyword>
<evidence type="ECO:0000259" key="7">
    <source>
        <dbReference type="Pfam" id="PF08281"/>
    </source>
</evidence>
<dbReference type="Proteomes" id="UP001501237">
    <property type="component" value="Unassembled WGS sequence"/>
</dbReference>
<dbReference type="InterPro" id="IPR007627">
    <property type="entry name" value="RNA_pol_sigma70_r2"/>
</dbReference>
<evidence type="ECO:0000256" key="2">
    <source>
        <dbReference type="ARBA" id="ARBA00023015"/>
    </source>
</evidence>
<dbReference type="CDD" id="cd06171">
    <property type="entry name" value="Sigma70_r4"/>
    <property type="match status" value="1"/>
</dbReference>
<evidence type="ECO:0000259" key="6">
    <source>
        <dbReference type="Pfam" id="PF04542"/>
    </source>
</evidence>